<dbReference type="Pfam" id="PF00643">
    <property type="entry name" value="zf-B_box"/>
    <property type="match status" value="1"/>
</dbReference>
<dbReference type="PROSITE" id="PS50089">
    <property type="entry name" value="ZF_RING_2"/>
    <property type="match status" value="1"/>
</dbReference>
<organism evidence="8 9">
    <name type="scientific">Varanus komodoensis</name>
    <name type="common">Komodo dragon</name>
    <dbReference type="NCBI Taxonomy" id="61221"/>
    <lineage>
        <taxon>Eukaryota</taxon>
        <taxon>Metazoa</taxon>
        <taxon>Chordata</taxon>
        <taxon>Craniata</taxon>
        <taxon>Vertebrata</taxon>
        <taxon>Euteleostomi</taxon>
        <taxon>Lepidosauria</taxon>
        <taxon>Squamata</taxon>
        <taxon>Bifurcata</taxon>
        <taxon>Unidentata</taxon>
        <taxon>Episquamata</taxon>
        <taxon>Toxicofera</taxon>
        <taxon>Anguimorpha</taxon>
        <taxon>Paleoanguimorpha</taxon>
        <taxon>Varanoidea</taxon>
        <taxon>Varanidae</taxon>
        <taxon>Varanus</taxon>
    </lineage>
</organism>
<evidence type="ECO:0000259" key="7">
    <source>
        <dbReference type="PROSITE" id="PS50119"/>
    </source>
</evidence>
<dbReference type="InterPro" id="IPR013083">
    <property type="entry name" value="Znf_RING/FYVE/PHD"/>
</dbReference>
<keyword evidence="4" id="KW-0862">Zinc</keyword>
<evidence type="ECO:0000259" key="6">
    <source>
        <dbReference type="PROSITE" id="PS50089"/>
    </source>
</evidence>
<dbReference type="SUPFAM" id="SSF57845">
    <property type="entry name" value="B-box zinc-binding domain"/>
    <property type="match status" value="1"/>
</dbReference>
<dbReference type="OMA" id="ICASCMS"/>
<reference evidence="8" key="1">
    <citation type="submission" date="2025-08" db="UniProtKB">
        <authorList>
            <consortium name="Ensembl"/>
        </authorList>
    </citation>
    <scope>IDENTIFICATION</scope>
</reference>
<evidence type="ECO:0000313" key="8">
    <source>
        <dbReference type="Ensembl" id="ENSVKKP00000019619.1"/>
    </source>
</evidence>
<evidence type="ECO:0000256" key="5">
    <source>
        <dbReference type="PROSITE-ProRule" id="PRU00024"/>
    </source>
</evidence>
<dbReference type="InterPro" id="IPR001841">
    <property type="entry name" value="Znf_RING"/>
</dbReference>
<evidence type="ECO:0008006" key="10">
    <source>
        <dbReference type="Google" id="ProtNLM"/>
    </source>
</evidence>
<evidence type="ECO:0000256" key="1">
    <source>
        <dbReference type="ARBA" id="ARBA00008518"/>
    </source>
</evidence>
<dbReference type="AlphaFoldDB" id="A0A8D2LBD6"/>
<feature type="domain" description="B box-type" evidence="7">
    <location>
        <begin position="76"/>
        <end position="116"/>
    </location>
</feature>
<dbReference type="SUPFAM" id="SSF57850">
    <property type="entry name" value="RING/U-box"/>
    <property type="match status" value="1"/>
</dbReference>
<dbReference type="InterPro" id="IPR050143">
    <property type="entry name" value="TRIM/RBCC"/>
</dbReference>
<dbReference type="PANTHER" id="PTHR24103">
    <property type="entry name" value="E3 UBIQUITIN-PROTEIN LIGASE TRIM"/>
    <property type="match status" value="1"/>
</dbReference>
<dbReference type="Gene3D" id="3.30.40.10">
    <property type="entry name" value="Zinc/RING finger domain, C3HC4 (zinc finger)"/>
    <property type="match status" value="1"/>
</dbReference>
<evidence type="ECO:0000256" key="4">
    <source>
        <dbReference type="ARBA" id="ARBA00022833"/>
    </source>
</evidence>
<reference evidence="8" key="2">
    <citation type="submission" date="2025-09" db="UniProtKB">
        <authorList>
            <consortium name="Ensembl"/>
        </authorList>
    </citation>
    <scope>IDENTIFICATION</scope>
</reference>
<name>A0A8D2LBD6_VARKO</name>
<dbReference type="InterPro" id="IPR000315">
    <property type="entry name" value="Znf_B-box"/>
</dbReference>
<accession>A0A8D2LBD6</accession>
<evidence type="ECO:0000256" key="2">
    <source>
        <dbReference type="ARBA" id="ARBA00022723"/>
    </source>
</evidence>
<evidence type="ECO:0000313" key="9">
    <source>
        <dbReference type="Proteomes" id="UP000694545"/>
    </source>
</evidence>
<keyword evidence="2" id="KW-0479">Metal-binding</keyword>
<proteinExistence type="inferred from homology"/>
<sequence>ESAGWSGSNSGSNHLRLLPFFEDPVVVTNCGHGFCKACSTKYPQVSDEHLPCPECRKESSLRNIPHSVGLGNKSLEIEKMCREHKEALRLFCVTDEILICASCMSKAHQNHTVARVEEAAADYKVTVY</sequence>
<dbReference type="Proteomes" id="UP000694545">
    <property type="component" value="Unplaced"/>
</dbReference>
<dbReference type="GO" id="GO:0008270">
    <property type="term" value="F:zinc ion binding"/>
    <property type="evidence" value="ECO:0007669"/>
    <property type="project" value="UniProtKB-KW"/>
</dbReference>
<dbReference type="Gene3D" id="3.30.160.60">
    <property type="entry name" value="Classic Zinc Finger"/>
    <property type="match status" value="1"/>
</dbReference>
<dbReference type="SMART" id="SM00336">
    <property type="entry name" value="BBOX"/>
    <property type="match status" value="1"/>
</dbReference>
<keyword evidence="3 5" id="KW-0863">Zinc-finger</keyword>
<feature type="domain" description="RING-type" evidence="6">
    <location>
        <begin position="21"/>
        <end position="56"/>
    </location>
</feature>
<dbReference type="PROSITE" id="PS50119">
    <property type="entry name" value="ZF_BBOX"/>
    <property type="match status" value="1"/>
</dbReference>
<keyword evidence="9" id="KW-1185">Reference proteome</keyword>
<protein>
    <recommendedName>
        <fullName evidence="10">B box-type domain-containing protein</fullName>
    </recommendedName>
</protein>
<dbReference type="Pfam" id="PF00097">
    <property type="entry name" value="zf-C3HC4"/>
    <property type="match status" value="1"/>
</dbReference>
<dbReference type="InterPro" id="IPR018957">
    <property type="entry name" value="Znf_C3HC4_RING-type"/>
</dbReference>
<dbReference type="Ensembl" id="ENSVKKT00000020102.1">
    <property type="protein sequence ID" value="ENSVKKP00000019619.1"/>
    <property type="gene ID" value="ENSVKKG00000013282.1"/>
</dbReference>
<comment type="similarity">
    <text evidence="1">Belongs to the TRIM/RBCC family.</text>
</comment>
<evidence type="ECO:0000256" key="3">
    <source>
        <dbReference type="ARBA" id="ARBA00022771"/>
    </source>
</evidence>